<dbReference type="InterPro" id="IPR026341">
    <property type="entry name" value="T9SS_type_B"/>
</dbReference>
<reference evidence="5" key="1">
    <citation type="submission" date="2016-10" db="EMBL/GenBank/DDBJ databases">
        <authorList>
            <person name="Varghese N."/>
            <person name="Submissions S."/>
        </authorList>
    </citation>
    <scope>NUCLEOTIDE SEQUENCE [LARGE SCALE GENOMIC DNA]</scope>
    <source>
        <strain evidence="5">CGMCC 1.10370</strain>
    </source>
</reference>
<dbReference type="PANTHER" id="PTHR35580:SF1">
    <property type="entry name" value="PHYTASE-LIKE DOMAIN-CONTAINING PROTEIN"/>
    <property type="match status" value="1"/>
</dbReference>
<keyword evidence="5" id="KW-1185">Reference proteome</keyword>
<protein>
    <submittedName>
        <fullName evidence="4">Gliding motility-associated C-terminal domain-containing protein</fullName>
    </submittedName>
</protein>
<dbReference type="InterPro" id="IPR052918">
    <property type="entry name" value="Motility_Chemotaxis_Reg"/>
</dbReference>
<feature type="domain" description="Ig-like" evidence="2">
    <location>
        <begin position="953"/>
        <end position="1022"/>
    </location>
</feature>
<sequence>MKQKLLFLFLLVTVALFSQNKNQSIGFKENKGQIVDQNGKLNTAVKYLLNANGLNVQLKTNGFSYDVYEVKKTPILGLRTAKTLPYLTQKEKERKEEFNLEYVFHRIDIDFLNSNPKVELITEQKSTDFDNYYNIPNKPEGITGVYQYKQITYKNIYPNIDVVFTIPDDPQKTVEYNFVIHPKGNISDIQLKFNGAETNLVNNKIQMNVRFGKMEETLPASWIEEKGHKKEIIVGYKKIKKDVYGFRSANFLSGKTVVIDPVPIKLWGTLYGDKTNNYYILETTSLIADNLGNSYLTGATSAFNSSFASSGAHQLTIPPSIYTSTNGIIAKFSPDGNRLWGTYYGGKNFNQITDIKIDSQQNLVISGITQGDTNISTSGAFKSNISGDYDAFLAKFNTSGVRIWGTYLGGENIDAAYALDVDLNNNIYVVGRTKSKSNISINNNFQTQWNNDFDGFISKFNTNGDIVWSTYVGGENWDELQNIVVKNNYFITGGYSLSYNNIASSGVFQEHHDVNNHSDGIVYKFSLNGDRIWSSYYGGEQVDYIYTIAVDDEDNIYLGGETASNNNITTPGSFESSNILSLYKGFLVKLSSNGKRIWGSYLGEALPYSLFFRNNSLYIGATNNRSYSTKLTTPCSYKPNNESSEGYIGKFSKDGELIWGTYIGGTSTFRKTKIALGNNSIFISGITYLKNGITDNTSYQQNLLGTENYFLMKFQENNSTTVPELESNSPVCTGSTLELKSSGGTNYFWTGPNGFTSTEQNPIIINAKSINSGEYICLIGGVAECEKTKKITVLVNETNTPTTIANQQFCTGQNPTISNLEITGNSIKWYDALTNGNLLAETTNLENGKTYYSSQTENGCESPRFGVTVSIVNTPSVPSGNPEQSFCKKENKTLNDIHITGQNVKWFDTMMSASALPNTTLLENNRIYYASQTVGCESDRTPILVHVYDTPLPTGNNNQQFCIDEIATLENLNITGTNIKWYDTSTAGNILPETTLLQTAIYYATQTVNSCESERFEVNVKIQDTQIPIADSPQIFCIQKNAKISDIKVSGNNIKWYENISSNISISESTPLENGITYYATQTINKCESDRIPVTINILEATTSDCIHFVEELPYPKFFTPNNDGHNDTWTIDFAYLAPNSGIRIFDRYGKFIKELRPDTSWDGTYLGHLEPASDYWFIVKRLNGTEFRGHFSLKR</sequence>
<feature type="domain" description="Ig-like" evidence="2">
    <location>
        <begin position="800"/>
        <end position="871"/>
    </location>
</feature>
<dbReference type="AlphaFoldDB" id="A0A1I1NQE2"/>
<evidence type="ECO:0000259" key="3">
    <source>
        <dbReference type="Pfam" id="PF25778"/>
    </source>
</evidence>
<dbReference type="NCBIfam" id="TIGR04131">
    <property type="entry name" value="Bac_Flav_CTERM"/>
    <property type="match status" value="1"/>
</dbReference>
<dbReference type="Pfam" id="PF25778">
    <property type="entry name" value="DUF7948"/>
    <property type="match status" value="1"/>
</dbReference>
<evidence type="ECO:0000259" key="2">
    <source>
        <dbReference type="Pfam" id="PF19081"/>
    </source>
</evidence>
<dbReference type="RefSeq" id="WP_091492155.1">
    <property type="nucleotide sequence ID" value="NZ_FOMH01000003.1"/>
</dbReference>
<evidence type="ECO:0000256" key="1">
    <source>
        <dbReference type="SAM" id="SignalP"/>
    </source>
</evidence>
<gene>
    <name evidence="4" type="ORF">SAMN05216297_103398</name>
</gene>
<keyword evidence="1" id="KW-0732">Signal</keyword>
<feature type="domain" description="DUF7948" evidence="3">
    <location>
        <begin position="27"/>
        <end position="262"/>
    </location>
</feature>
<dbReference type="InterPro" id="IPR044023">
    <property type="entry name" value="Ig_7"/>
</dbReference>
<dbReference type="EMBL" id="FOMH01000003">
    <property type="protein sequence ID" value="SFC99655.1"/>
    <property type="molecule type" value="Genomic_DNA"/>
</dbReference>
<dbReference type="Gene3D" id="2.60.40.10">
    <property type="entry name" value="Immunoglobulins"/>
    <property type="match status" value="1"/>
</dbReference>
<evidence type="ECO:0000313" key="4">
    <source>
        <dbReference type="EMBL" id="SFC99655.1"/>
    </source>
</evidence>
<dbReference type="InterPro" id="IPR013783">
    <property type="entry name" value="Ig-like_fold"/>
</dbReference>
<dbReference type="InterPro" id="IPR010620">
    <property type="entry name" value="SBBP_repeat"/>
</dbReference>
<dbReference type="Proteomes" id="UP000199672">
    <property type="component" value="Unassembled WGS sequence"/>
</dbReference>
<proteinExistence type="predicted"/>
<dbReference type="SUPFAM" id="SSF101898">
    <property type="entry name" value="NHL repeat"/>
    <property type="match status" value="1"/>
</dbReference>
<feature type="chain" id="PRO_5011486829" evidence="1">
    <location>
        <begin position="21"/>
        <end position="1196"/>
    </location>
</feature>
<dbReference type="Pfam" id="PF06739">
    <property type="entry name" value="SBBP"/>
    <property type="match status" value="2"/>
</dbReference>
<dbReference type="Pfam" id="PF13585">
    <property type="entry name" value="CHU_C"/>
    <property type="match status" value="1"/>
</dbReference>
<feature type="signal peptide" evidence="1">
    <location>
        <begin position="1"/>
        <end position="20"/>
    </location>
</feature>
<dbReference type="STRING" id="739143.SAMN05216297_103398"/>
<evidence type="ECO:0000313" key="5">
    <source>
        <dbReference type="Proteomes" id="UP000199672"/>
    </source>
</evidence>
<dbReference type="Pfam" id="PF19081">
    <property type="entry name" value="Ig_7"/>
    <property type="match status" value="2"/>
</dbReference>
<accession>A0A1I1NQE2</accession>
<dbReference type="InterPro" id="IPR057708">
    <property type="entry name" value="DUF7948"/>
</dbReference>
<name>A0A1I1NQE2_9FLAO</name>
<organism evidence="4 5">
    <name type="scientific">Flavobacterium phragmitis</name>
    <dbReference type="NCBI Taxonomy" id="739143"/>
    <lineage>
        <taxon>Bacteria</taxon>
        <taxon>Pseudomonadati</taxon>
        <taxon>Bacteroidota</taxon>
        <taxon>Flavobacteriia</taxon>
        <taxon>Flavobacteriales</taxon>
        <taxon>Flavobacteriaceae</taxon>
        <taxon>Flavobacterium</taxon>
    </lineage>
</organism>
<dbReference type="OrthoDB" id="1652165at2"/>
<dbReference type="PANTHER" id="PTHR35580">
    <property type="entry name" value="CELL SURFACE GLYCOPROTEIN (S-LAYER PROTEIN)-LIKE PROTEIN"/>
    <property type="match status" value="1"/>
</dbReference>